<comment type="caution">
    <text evidence="1">The sequence shown here is derived from an EMBL/GenBank/DDBJ whole genome shotgun (WGS) entry which is preliminary data.</text>
</comment>
<sequence length="648" mass="73092">MVERAAVLPAALNALVTTLCHHVPDLADTLLPDVDRFSQKRMASGLLSAAFNTSLLAYNGCPLEFTTSSIKPRAVACTFDTFLPLSTQARDIGTFSTENAPYTSSNSSASAASCFAHIAHIQGLGTPPQALKFGSWLGRKYAAGKVKTKVYSEIPRNNQALIALYTSALNHANSYYPLHQLTAAGLSLLMIGYYPDRPDTSTEYYYQWHSAEITLADIANVMRLFGTESKFPPLAALLNQVLANRPNPGEFPATTYGFSLVYSPQRQLESFSLFTMAPRFLGGNTQAAQKMSELLQHVVHPMPLLQTLIKENVPLQFNVIGFTVDAQATCGISCTFSPQNDRWCDVLLLDHSQPPPYDMALDTILQQQQSENGAFLSSVRTPDGQWHQDANAFVTAQVLRTLDYNKQTAPYIDRALDFLATCETRPGHFSFWPRHAHPQWMKNQIIDADIDDTAIITEMLYKFERISSDAVRQTLIEMNGYQLQKVDARLTAPQHQWAECQTFHTWMKQNNEITQIDCCVNTNVLILLYRFYGEQCVDLSAYYRISTMLKKAVVWSKGEYQRVTQLTPYYAHPAEWLATLEYAKNIGIDTLSDIITPLKKWQFANDTREIPLYRRHDGQYLWTSSYLSTLRRCSALYDTKDTHEHISQ</sequence>
<name>A0AAW9HJ16_9GAMM</name>
<dbReference type="RefSeq" id="WP_320715335.1">
    <property type="nucleotide sequence ID" value="NZ_JAXHOZ010000099.1"/>
</dbReference>
<dbReference type="SUPFAM" id="SSF48239">
    <property type="entry name" value="Terpenoid cyclases/Protein prenyltransferases"/>
    <property type="match status" value="1"/>
</dbReference>
<accession>A0AAW9HJ16</accession>
<protein>
    <submittedName>
        <fullName evidence="1">Uncharacterized protein</fullName>
    </submittedName>
</protein>
<organism evidence="1 2">
    <name type="scientific">Pectobacterium brasiliense</name>
    <dbReference type="NCBI Taxonomy" id="180957"/>
    <lineage>
        <taxon>Bacteria</taxon>
        <taxon>Pseudomonadati</taxon>
        <taxon>Pseudomonadota</taxon>
        <taxon>Gammaproteobacteria</taxon>
        <taxon>Enterobacterales</taxon>
        <taxon>Pectobacteriaceae</taxon>
        <taxon>Pectobacterium</taxon>
    </lineage>
</organism>
<evidence type="ECO:0000313" key="2">
    <source>
        <dbReference type="Proteomes" id="UP001269968"/>
    </source>
</evidence>
<dbReference type="EMBL" id="JAXHOZ010000099">
    <property type="protein sequence ID" value="MDY4380581.1"/>
    <property type="molecule type" value="Genomic_DNA"/>
</dbReference>
<dbReference type="Gene3D" id="1.50.10.20">
    <property type="match status" value="1"/>
</dbReference>
<evidence type="ECO:0000313" key="1">
    <source>
        <dbReference type="EMBL" id="MDY4380581.1"/>
    </source>
</evidence>
<reference evidence="1" key="1">
    <citation type="submission" date="2023-11" db="EMBL/GenBank/DDBJ databases">
        <title>Comparative genomics revealed phylogeny of phytopathogenic Pectobacterium aroidearum based on whole-genome sequencing and function of putative horizontal acquire islands in P. aroidearum PccS1.</title>
        <authorList>
            <person name="Fan J."/>
            <person name="Yang L."/>
        </authorList>
    </citation>
    <scope>NUCLEOTIDE SEQUENCE</scope>
    <source>
        <strain evidence="1">NJAU140</strain>
    </source>
</reference>
<dbReference type="AlphaFoldDB" id="A0AAW9HJ16"/>
<dbReference type="InterPro" id="IPR008930">
    <property type="entry name" value="Terpenoid_cyclase/PrenylTrfase"/>
</dbReference>
<dbReference type="Proteomes" id="UP001269968">
    <property type="component" value="Unassembled WGS sequence"/>
</dbReference>
<gene>
    <name evidence="1" type="ORF">SOV92_22725</name>
</gene>
<proteinExistence type="predicted"/>